<reference evidence="4 6" key="2">
    <citation type="submission" date="2020-07" db="EMBL/GenBank/DDBJ databases">
        <title>Sequencing the genomes of 1000 actinobacteria strains.</title>
        <authorList>
            <person name="Klenk H.-P."/>
        </authorList>
    </citation>
    <scope>NUCLEOTIDE SEQUENCE [LARGE SCALE GENOMIC DNA]</scope>
    <source>
        <strain evidence="4 6">DSM 15131</strain>
    </source>
</reference>
<dbReference type="PANTHER" id="PTHR30435:SF2">
    <property type="entry name" value="FLAGELLAR BASAL-BODY ROD PROTEIN FLGC"/>
    <property type="match status" value="1"/>
</dbReference>
<dbReference type="GO" id="GO:0071978">
    <property type="term" value="P:bacterial-type flagellum-dependent swarming motility"/>
    <property type="evidence" value="ECO:0007669"/>
    <property type="project" value="TreeGrafter"/>
</dbReference>
<organism evidence="4 6">
    <name type="scientific">Nocardioides aromaticivorans</name>
    <dbReference type="NCBI Taxonomy" id="200618"/>
    <lineage>
        <taxon>Bacteria</taxon>
        <taxon>Bacillati</taxon>
        <taxon>Actinomycetota</taxon>
        <taxon>Actinomycetes</taxon>
        <taxon>Propionibacteriales</taxon>
        <taxon>Nocardioidaceae</taxon>
        <taxon>Nocardioides</taxon>
    </lineage>
</organism>
<keyword evidence="4" id="KW-0282">Flagellum</keyword>
<dbReference type="Proteomes" id="UP000662818">
    <property type="component" value="Chromosome"/>
</dbReference>
<evidence type="ECO:0000313" key="7">
    <source>
        <dbReference type="Proteomes" id="UP000662818"/>
    </source>
</evidence>
<dbReference type="EMBL" id="CP022295">
    <property type="protein sequence ID" value="QSR25036.1"/>
    <property type="molecule type" value="Genomic_DNA"/>
</dbReference>
<dbReference type="SUPFAM" id="SSF64518">
    <property type="entry name" value="Phase 1 flagellin"/>
    <property type="match status" value="1"/>
</dbReference>
<evidence type="ECO:0000259" key="2">
    <source>
        <dbReference type="Pfam" id="PF00460"/>
    </source>
</evidence>
<dbReference type="Pfam" id="PF06429">
    <property type="entry name" value="Flg_bbr_C"/>
    <property type="match status" value="1"/>
</dbReference>
<evidence type="ECO:0000313" key="4">
    <source>
        <dbReference type="EMBL" id="NYI45905.1"/>
    </source>
</evidence>
<proteinExistence type="inferred from homology"/>
<dbReference type="EMBL" id="JACBZM010000001">
    <property type="protein sequence ID" value="NYI45905.1"/>
    <property type="molecule type" value="Genomic_DNA"/>
</dbReference>
<sequence>MGAFDSLRIANTALGAHQVWLDALAGNIANVNTVRSTDDEAFRATYVVFDPRQDGGVDVEGFAQSSAEGRVVSSPNHPLADEDGYVRMPDVDMAAQMSELVMAQRGYQASVQVTKTAQDTYSAALQIGNR</sequence>
<dbReference type="Proteomes" id="UP000562045">
    <property type="component" value="Unassembled WGS sequence"/>
</dbReference>
<reference evidence="5 7" key="1">
    <citation type="submission" date="2017-06" db="EMBL/GenBank/DDBJ databases">
        <title>Complete Genome Sequence of the Soil Carbazole-Degrading Bacterium Nocardioides aromaticivorans IC177.</title>
        <authorList>
            <person name="Vejarano F."/>
            <person name="Suzuki-Minakuchi C."/>
            <person name="Ohtsubo Y."/>
            <person name="Tsuda M."/>
            <person name="Okada K."/>
            <person name="Nojiri H."/>
        </authorList>
    </citation>
    <scope>NUCLEOTIDE SEQUENCE [LARGE SCALE GENOMIC DNA]</scope>
    <source>
        <strain evidence="5 7">IC177</strain>
    </source>
</reference>
<evidence type="ECO:0000313" key="6">
    <source>
        <dbReference type="Proteomes" id="UP000562045"/>
    </source>
</evidence>
<accession>A0A7Y9ZJB8</accession>
<dbReference type="GO" id="GO:0009288">
    <property type="term" value="C:bacterial-type flagellum"/>
    <property type="evidence" value="ECO:0007669"/>
    <property type="project" value="TreeGrafter"/>
</dbReference>
<keyword evidence="7" id="KW-1185">Reference proteome</keyword>
<evidence type="ECO:0000256" key="1">
    <source>
        <dbReference type="ARBA" id="ARBA00009677"/>
    </source>
</evidence>
<dbReference type="InterPro" id="IPR010930">
    <property type="entry name" value="Flg_bb/hook_C_dom"/>
</dbReference>
<evidence type="ECO:0000313" key="5">
    <source>
        <dbReference type="EMBL" id="QSR25036.1"/>
    </source>
</evidence>
<keyword evidence="4" id="KW-0966">Cell projection</keyword>
<dbReference type="Pfam" id="PF00460">
    <property type="entry name" value="Flg_bb_rod"/>
    <property type="match status" value="1"/>
</dbReference>
<gene>
    <name evidence="4" type="ORF">BJ993_002985</name>
    <name evidence="5" type="ORF">CFH99_05310</name>
</gene>
<name>A0A7Y9ZJB8_9ACTN</name>
<feature type="domain" description="Flagellar basal-body/hook protein C-terminal" evidence="3">
    <location>
        <begin position="83"/>
        <end position="127"/>
    </location>
</feature>
<dbReference type="PANTHER" id="PTHR30435">
    <property type="entry name" value="FLAGELLAR PROTEIN"/>
    <property type="match status" value="1"/>
</dbReference>
<evidence type="ECO:0000259" key="3">
    <source>
        <dbReference type="Pfam" id="PF06429"/>
    </source>
</evidence>
<dbReference type="AlphaFoldDB" id="A0A7Y9ZJB8"/>
<dbReference type="RefSeq" id="WP_036547402.1">
    <property type="nucleotide sequence ID" value="NZ_CP022295.1"/>
</dbReference>
<dbReference type="InterPro" id="IPR001444">
    <property type="entry name" value="Flag_bb_rod_N"/>
</dbReference>
<feature type="domain" description="Flagellar basal body rod protein N-terminal" evidence="2">
    <location>
        <begin position="7"/>
        <end position="34"/>
    </location>
</feature>
<protein>
    <submittedName>
        <fullName evidence="4">Flagellar basal-body rod protein FlgC</fullName>
    </submittedName>
</protein>
<comment type="similarity">
    <text evidence="1">Belongs to the flagella basal body rod proteins family.</text>
</comment>
<keyword evidence="4" id="KW-0969">Cilium</keyword>